<evidence type="ECO:0000256" key="3">
    <source>
        <dbReference type="SAM" id="MobiDB-lite"/>
    </source>
</evidence>
<sequence>MRPSVRLRPVGWVERQRSAFPPSISHKGNSDRLVMTTVSEEDEDETLAHFLESEILSSDYPDDNHKEHTKTTATDSSPPLKKKLRLNDDKDKGVGDGASSSNNIAVSESGKIFSMIPPEVFHHILKFLSSEDLIACSLVCKFLNLVASDECLWHRLASTRQGEALSEDEM</sequence>
<gene>
    <name evidence="5" type="ORF">IFM89_036472</name>
</gene>
<evidence type="ECO:0000313" key="6">
    <source>
        <dbReference type="Proteomes" id="UP000631114"/>
    </source>
</evidence>
<dbReference type="SUPFAM" id="SSF81383">
    <property type="entry name" value="F-box domain"/>
    <property type="match status" value="1"/>
</dbReference>
<dbReference type="InterPro" id="IPR052121">
    <property type="entry name" value="F-box_SCF_Substrate_Recog"/>
</dbReference>
<dbReference type="GO" id="GO:0005737">
    <property type="term" value="C:cytoplasm"/>
    <property type="evidence" value="ECO:0007669"/>
    <property type="project" value="TreeGrafter"/>
</dbReference>
<feature type="domain" description="F-box" evidence="4">
    <location>
        <begin position="110"/>
        <end position="156"/>
    </location>
</feature>
<dbReference type="Gene3D" id="1.20.1280.50">
    <property type="match status" value="1"/>
</dbReference>
<evidence type="ECO:0000259" key="4">
    <source>
        <dbReference type="PROSITE" id="PS50181"/>
    </source>
</evidence>
<feature type="compositionally biased region" description="Basic and acidic residues" evidence="3">
    <location>
        <begin position="85"/>
        <end position="94"/>
    </location>
</feature>
<organism evidence="5 6">
    <name type="scientific">Coptis chinensis</name>
    <dbReference type="NCBI Taxonomy" id="261450"/>
    <lineage>
        <taxon>Eukaryota</taxon>
        <taxon>Viridiplantae</taxon>
        <taxon>Streptophyta</taxon>
        <taxon>Embryophyta</taxon>
        <taxon>Tracheophyta</taxon>
        <taxon>Spermatophyta</taxon>
        <taxon>Magnoliopsida</taxon>
        <taxon>Ranunculales</taxon>
        <taxon>Ranunculaceae</taxon>
        <taxon>Coptidoideae</taxon>
        <taxon>Coptis</taxon>
    </lineage>
</organism>
<dbReference type="PANTHER" id="PTHR46550:SF1">
    <property type="entry name" value="F-BOX PROTEIN 3"/>
    <property type="match status" value="1"/>
</dbReference>
<protein>
    <recommendedName>
        <fullName evidence="4">F-box domain-containing protein</fullName>
    </recommendedName>
</protein>
<name>A0A835IYU6_9MAGN</name>
<dbReference type="Proteomes" id="UP000631114">
    <property type="component" value="Unassembled WGS sequence"/>
</dbReference>
<dbReference type="InterPro" id="IPR036047">
    <property type="entry name" value="F-box-like_dom_sf"/>
</dbReference>
<dbReference type="Pfam" id="PF12937">
    <property type="entry name" value="F-box-like"/>
    <property type="match status" value="1"/>
</dbReference>
<comment type="caution">
    <text evidence="5">The sequence shown here is derived from an EMBL/GenBank/DDBJ whole genome shotgun (WGS) entry which is preliminary data.</text>
</comment>
<dbReference type="SMART" id="SM00256">
    <property type="entry name" value="FBOX"/>
    <property type="match status" value="1"/>
</dbReference>
<dbReference type="EMBL" id="JADFTS010000001">
    <property type="protein sequence ID" value="KAF9626611.1"/>
    <property type="molecule type" value="Genomic_DNA"/>
</dbReference>
<dbReference type="PANTHER" id="PTHR46550">
    <property type="entry name" value="F-BOX ONLY PROTEIN 3"/>
    <property type="match status" value="1"/>
</dbReference>
<evidence type="ECO:0000256" key="1">
    <source>
        <dbReference type="ARBA" id="ARBA00004906"/>
    </source>
</evidence>
<proteinExistence type="predicted"/>
<comment type="pathway">
    <text evidence="1">Protein modification; protein ubiquitination.</text>
</comment>
<dbReference type="OrthoDB" id="3219396at2759"/>
<reference evidence="5 6" key="1">
    <citation type="submission" date="2020-10" db="EMBL/GenBank/DDBJ databases">
        <title>The Coptis chinensis genome and diversification of protoberbering-type alkaloids.</title>
        <authorList>
            <person name="Wang B."/>
            <person name="Shu S."/>
            <person name="Song C."/>
            <person name="Liu Y."/>
        </authorList>
    </citation>
    <scope>NUCLEOTIDE SEQUENCE [LARGE SCALE GENOMIC DNA]</scope>
    <source>
        <strain evidence="5">HL-2020</strain>
        <tissue evidence="5">Leaf</tissue>
    </source>
</reference>
<evidence type="ECO:0000313" key="5">
    <source>
        <dbReference type="EMBL" id="KAF9626611.1"/>
    </source>
</evidence>
<dbReference type="PROSITE" id="PS50181">
    <property type="entry name" value="FBOX"/>
    <property type="match status" value="1"/>
</dbReference>
<dbReference type="AlphaFoldDB" id="A0A835IYU6"/>
<keyword evidence="2" id="KW-0833">Ubl conjugation pathway</keyword>
<evidence type="ECO:0000256" key="2">
    <source>
        <dbReference type="ARBA" id="ARBA00022786"/>
    </source>
</evidence>
<accession>A0A835IYU6</accession>
<dbReference type="InterPro" id="IPR001810">
    <property type="entry name" value="F-box_dom"/>
</dbReference>
<feature type="region of interest" description="Disordered" evidence="3">
    <location>
        <begin position="58"/>
        <end position="101"/>
    </location>
</feature>
<keyword evidence="6" id="KW-1185">Reference proteome</keyword>